<sequence length="192" mass="22148">MAERDDKHLRERTVSTEPLFEGSFIRAVRDHVELPDGSRTTREYIVHSGAVMVVPLLDDGRLVLERQYRHPLGRVLIEFPAGKLDPGEDRLECARRELQEETGYSAREWAHACELHPVISYSTEFIDIWFARGLTLGERRLDEGEFLDVILATPQELQEWCRTGEVTDAKTLIGMLWLQNVLSGSWTLDWRS</sequence>
<dbReference type="AlphaFoldDB" id="A0A4Z0BUY8"/>
<evidence type="ECO:0000313" key="10">
    <source>
        <dbReference type="Proteomes" id="UP000298180"/>
    </source>
</evidence>
<reference evidence="9 10" key="1">
    <citation type="submission" date="2019-03" db="EMBL/GenBank/DDBJ databases">
        <title>Ramlibacter henchirensis DSM 14656, whole genome shotgun sequence.</title>
        <authorList>
            <person name="Zhang X."/>
            <person name="Feng G."/>
            <person name="Zhu H."/>
        </authorList>
    </citation>
    <scope>NUCLEOTIDE SEQUENCE [LARGE SCALE GENOMIC DNA]</scope>
    <source>
        <strain evidence="9 10">DSM 14656</strain>
    </source>
</reference>
<dbReference type="PROSITE" id="PS51462">
    <property type="entry name" value="NUDIX"/>
    <property type="match status" value="1"/>
</dbReference>
<evidence type="ECO:0000313" key="9">
    <source>
        <dbReference type="EMBL" id="TFZ02200.1"/>
    </source>
</evidence>
<evidence type="ECO:0000256" key="3">
    <source>
        <dbReference type="ARBA" id="ARBA00007275"/>
    </source>
</evidence>
<comment type="cofactor">
    <cofactor evidence="2">
        <name>Mg(2+)</name>
        <dbReference type="ChEBI" id="CHEBI:18420"/>
    </cofactor>
</comment>
<comment type="caution">
    <text evidence="9">The sequence shown here is derived from an EMBL/GenBank/DDBJ whole genome shotgun (WGS) entry which is preliminary data.</text>
</comment>
<dbReference type="GO" id="GO:0019693">
    <property type="term" value="P:ribose phosphate metabolic process"/>
    <property type="evidence" value="ECO:0007669"/>
    <property type="project" value="TreeGrafter"/>
</dbReference>
<dbReference type="OrthoDB" id="9806150at2"/>
<evidence type="ECO:0000256" key="5">
    <source>
        <dbReference type="ARBA" id="ARBA00022801"/>
    </source>
</evidence>
<protein>
    <recommendedName>
        <fullName evidence="4">GDP-mannose pyrophosphatase</fullName>
    </recommendedName>
    <alternativeName>
        <fullName evidence="6">GDP-mannose hydrolase</fullName>
    </alternativeName>
    <alternativeName>
        <fullName evidence="7">GDPMK</fullName>
    </alternativeName>
</protein>
<dbReference type="PROSITE" id="PS00893">
    <property type="entry name" value="NUDIX_BOX"/>
    <property type="match status" value="1"/>
</dbReference>
<evidence type="ECO:0000256" key="6">
    <source>
        <dbReference type="ARBA" id="ARBA00032162"/>
    </source>
</evidence>
<dbReference type="GO" id="GO:0005829">
    <property type="term" value="C:cytosol"/>
    <property type="evidence" value="ECO:0007669"/>
    <property type="project" value="TreeGrafter"/>
</dbReference>
<keyword evidence="10" id="KW-1185">Reference proteome</keyword>
<evidence type="ECO:0000256" key="2">
    <source>
        <dbReference type="ARBA" id="ARBA00001946"/>
    </source>
</evidence>
<dbReference type="InterPro" id="IPR015797">
    <property type="entry name" value="NUDIX_hydrolase-like_dom_sf"/>
</dbReference>
<dbReference type="Proteomes" id="UP000298180">
    <property type="component" value="Unassembled WGS sequence"/>
</dbReference>
<evidence type="ECO:0000256" key="1">
    <source>
        <dbReference type="ARBA" id="ARBA00000847"/>
    </source>
</evidence>
<comment type="catalytic activity">
    <reaction evidence="1">
        <text>GDP-alpha-D-mannose + H2O = alpha-D-mannose 1-phosphate + GMP + 2 H(+)</text>
        <dbReference type="Rhea" id="RHEA:27978"/>
        <dbReference type="ChEBI" id="CHEBI:15377"/>
        <dbReference type="ChEBI" id="CHEBI:15378"/>
        <dbReference type="ChEBI" id="CHEBI:57527"/>
        <dbReference type="ChEBI" id="CHEBI:58115"/>
        <dbReference type="ChEBI" id="CHEBI:58409"/>
    </reaction>
</comment>
<evidence type="ECO:0000256" key="4">
    <source>
        <dbReference type="ARBA" id="ARBA00016377"/>
    </source>
</evidence>
<dbReference type="PANTHER" id="PTHR11839">
    <property type="entry name" value="UDP/ADP-SUGAR PYROPHOSPHATASE"/>
    <property type="match status" value="1"/>
</dbReference>
<dbReference type="PANTHER" id="PTHR11839:SF18">
    <property type="entry name" value="NUDIX HYDROLASE DOMAIN-CONTAINING PROTEIN"/>
    <property type="match status" value="1"/>
</dbReference>
<accession>A0A4Z0BUY8</accession>
<evidence type="ECO:0000259" key="8">
    <source>
        <dbReference type="PROSITE" id="PS51462"/>
    </source>
</evidence>
<comment type="similarity">
    <text evidence="3">Belongs to the Nudix hydrolase family. NudK subfamily.</text>
</comment>
<dbReference type="Gene3D" id="3.90.79.10">
    <property type="entry name" value="Nucleoside Triphosphate Pyrophosphohydrolase"/>
    <property type="match status" value="1"/>
</dbReference>
<feature type="domain" description="Nudix hydrolase" evidence="8">
    <location>
        <begin position="43"/>
        <end position="174"/>
    </location>
</feature>
<keyword evidence="5 9" id="KW-0378">Hydrolase</keyword>
<dbReference type="Pfam" id="PF00293">
    <property type="entry name" value="NUDIX"/>
    <property type="match status" value="1"/>
</dbReference>
<proteinExistence type="inferred from homology"/>
<name>A0A4Z0BUY8_9BURK</name>
<evidence type="ECO:0000256" key="7">
    <source>
        <dbReference type="ARBA" id="ARBA00032272"/>
    </source>
</evidence>
<dbReference type="GO" id="GO:0006753">
    <property type="term" value="P:nucleoside phosphate metabolic process"/>
    <property type="evidence" value="ECO:0007669"/>
    <property type="project" value="TreeGrafter"/>
</dbReference>
<dbReference type="SUPFAM" id="SSF55811">
    <property type="entry name" value="Nudix"/>
    <property type="match status" value="1"/>
</dbReference>
<dbReference type="EMBL" id="SMLM01000002">
    <property type="protein sequence ID" value="TFZ02200.1"/>
    <property type="molecule type" value="Genomic_DNA"/>
</dbReference>
<organism evidence="9 10">
    <name type="scientific">Ramlibacter henchirensis</name>
    <dbReference type="NCBI Taxonomy" id="204072"/>
    <lineage>
        <taxon>Bacteria</taxon>
        <taxon>Pseudomonadati</taxon>
        <taxon>Pseudomonadota</taxon>
        <taxon>Betaproteobacteria</taxon>
        <taxon>Burkholderiales</taxon>
        <taxon>Comamonadaceae</taxon>
        <taxon>Ramlibacter</taxon>
    </lineage>
</organism>
<dbReference type="InterPro" id="IPR000086">
    <property type="entry name" value="NUDIX_hydrolase_dom"/>
</dbReference>
<gene>
    <name evidence="9" type="ORF">EZ313_13055</name>
</gene>
<dbReference type="GO" id="GO:0016787">
    <property type="term" value="F:hydrolase activity"/>
    <property type="evidence" value="ECO:0007669"/>
    <property type="project" value="UniProtKB-KW"/>
</dbReference>
<dbReference type="RefSeq" id="WP_135263731.1">
    <property type="nucleotide sequence ID" value="NZ_SMLM01000002.1"/>
</dbReference>
<dbReference type="InterPro" id="IPR020084">
    <property type="entry name" value="NUDIX_hydrolase_CS"/>
</dbReference>